<name>A0A0G8C1U5_9BACI</name>
<dbReference type="AlphaFoldDB" id="A0A0G8C1U5"/>
<organism evidence="1 2">
    <name type="scientific">Bacillus wiedmannii</name>
    <dbReference type="NCBI Taxonomy" id="1890302"/>
    <lineage>
        <taxon>Bacteria</taxon>
        <taxon>Bacillati</taxon>
        <taxon>Bacillota</taxon>
        <taxon>Bacilli</taxon>
        <taxon>Bacillales</taxon>
        <taxon>Bacillaceae</taxon>
        <taxon>Bacillus</taxon>
        <taxon>Bacillus cereus group</taxon>
    </lineage>
</organism>
<evidence type="ECO:0000313" key="1">
    <source>
        <dbReference type="EMBL" id="KKZ93066.1"/>
    </source>
</evidence>
<dbReference type="Proteomes" id="UP000035350">
    <property type="component" value="Unassembled WGS sequence"/>
</dbReference>
<reference evidence="1 2" key="1">
    <citation type="journal article" date="2015" name="Genome Announc.">
        <title>Next-Generation Whole-Genome Sequencing of Eight Strains of Bacillus cereus, Isolated from Food.</title>
        <authorList>
            <person name="Krawczyk A.O."/>
            <person name="de Jong A."/>
            <person name="Eijlander R.T."/>
            <person name="Berendsen E.M."/>
            <person name="Holsappel S."/>
            <person name="Wells-Bennik M.H."/>
            <person name="Kuipers O.P."/>
        </authorList>
    </citation>
    <scope>NUCLEOTIDE SEQUENCE [LARGE SCALE GENOMIC DNA]</scope>
    <source>
        <strain evidence="1 2">B4147</strain>
    </source>
</reference>
<comment type="caution">
    <text evidence="1">The sequence shown here is derived from an EMBL/GenBank/DDBJ whole genome shotgun (WGS) entry which is preliminary data.</text>
</comment>
<sequence>MVISHFVCIKNTISQLLYLSNNVMYSTYEKYVIRIVLKVFQLYT</sequence>
<reference evidence="2" key="2">
    <citation type="submission" date="2015-04" db="EMBL/GenBank/DDBJ databases">
        <title>Draft Genome Sequences of Eight Spore-Forming Food Isolates of Bacillus cereus Genome sequencing.</title>
        <authorList>
            <person name="Krawcyk A.O."/>
            <person name="de Jong A."/>
            <person name="Eijlander R.T."/>
            <person name="Berendsen E.M."/>
            <person name="Holsappel S."/>
            <person name="Wells-Bennik M."/>
            <person name="Kuipers O.P."/>
        </authorList>
    </citation>
    <scope>NUCLEOTIDE SEQUENCE [LARGE SCALE GENOMIC DNA]</scope>
    <source>
        <strain evidence="2">B4147</strain>
    </source>
</reference>
<proteinExistence type="predicted"/>
<gene>
    <name evidence="1" type="ORF">B4147_2302</name>
</gene>
<dbReference type="EMBL" id="LCYN01000031">
    <property type="protein sequence ID" value="KKZ93066.1"/>
    <property type="molecule type" value="Genomic_DNA"/>
</dbReference>
<protein>
    <submittedName>
        <fullName evidence="1">Uncharacterized protein</fullName>
    </submittedName>
</protein>
<accession>A0A0G8C1U5</accession>
<evidence type="ECO:0000313" key="2">
    <source>
        <dbReference type="Proteomes" id="UP000035350"/>
    </source>
</evidence>